<evidence type="ECO:0000313" key="1">
    <source>
        <dbReference type="EMBL" id="EKF85086.1"/>
    </source>
</evidence>
<dbReference type="PATRIC" id="fig|1204725.3.peg.2158"/>
<comment type="caution">
    <text evidence="1">The sequence shown here is derived from an EMBL/GenBank/DDBJ whole genome shotgun (WGS) entry which is preliminary data.</text>
</comment>
<gene>
    <name evidence="1" type="ORF">A994_10724</name>
</gene>
<dbReference type="AlphaFoldDB" id="K2QAU2"/>
<organism evidence="1 2">
    <name type="scientific">Methanobacterium formicicum (strain DSM 3637 / PP1)</name>
    <dbReference type="NCBI Taxonomy" id="1204725"/>
    <lineage>
        <taxon>Archaea</taxon>
        <taxon>Methanobacteriati</taxon>
        <taxon>Methanobacteriota</taxon>
        <taxon>Methanomada group</taxon>
        <taxon>Methanobacteria</taxon>
        <taxon>Methanobacteriales</taxon>
        <taxon>Methanobacteriaceae</taxon>
        <taxon>Methanobacterium</taxon>
    </lineage>
</organism>
<sequence length="107" mass="12642">MNLITSYNDLKFSIRCVDVWKKLKPSSDEIFEALNYHVNRSKNSDDISRLSSISLQEYLELLMDVIQEESGIWFFYVDIAGVLFDHVQDKKIFIYQTENGYCVIFEK</sequence>
<name>K2QAU2_METFP</name>
<reference evidence="1 2" key="1">
    <citation type="journal article" date="2012" name="J. Bacteriol.">
        <title>Draft genome sequence of Methanobacterium formicicum DSM 3637, an archaebacterium isolated from the methane producer amoeba Pelomyxa palustris.</title>
        <authorList>
            <person name="Gutierrez G."/>
        </authorList>
    </citation>
    <scope>NUCLEOTIDE SEQUENCE [LARGE SCALE GENOMIC DNA]</scope>
    <source>
        <strain evidence="2">DSM 3637 / PP1</strain>
    </source>
</reference>
<accession>K2QAU2</accession>
<dbReference type="EMBL" id="AMPO01000010">
    <property type="protein sequence ID" value="EKF85086.1"/>
    <property type="molecule type" value="Genomic_DNA"/>
</dbReference>
<keyword evidence="2" id="KW-1185">Reference proteome</keyword>
<dbReference type="OrthoDB" id="67879at2157"/>
<proteinExistence type="predicted"/>
<evidence type="ECO:0000313" key="2">
    <source>
        <dbReference type="Proteomes" id="UP000007360"/>
    </source>
</evidence>
<dbReference type="RefSeq" id="WP_004031607.1">
    <property type="nucleotide sequence ID" value="NZ_AMPO01000010.1"/>
</dbReference>
<dbReference type="Proteomes" id="UP000007360">
    <property type="component" value="Unassembled WGS sequence"/>
</dbReference>
<protein>
    <submittedName>
        <fullName evidence="1">Uncharacterized protein</fullName>
    </submittedName>
</protein>